<feature type="transmembrane region" description="Helical" evidence="1">
    <location>
        <begin position="74"/>
        <end position="91"/>
    </location>
</feature>
<comment type="caution">
    <text evidence="2">The sequence shown here is derived from an EMBL/GenBank/DDBJ whole genome shotgun (WGS) entry which is preliminary data.</text>
</comment>
<dbReference type="eggNOG" id="COG3399">
    <property type="taxonomic scope" value="Bacteria"/>
</dbReference>
<evidence type="ECO:0000256" key="1">
    <source>
        <dbReference type="SAM" id="Phobius"/>
    </source>
</evidence>
<organism evidence="2 3">
    <name type="scientific">Sulfurimonas hongkongensis</name>
    <dbReference type="NCBI Taxonomy" id="1172190"/>
    <lineage>
        <taxon>Bacteria</taxon>
        <taxon>Pseudomonadati</taxon>
        <taxon>Campylobacterota</taxon>
        <taxon>Epsilonproteobacteria</taxon>
        <taxon>Campylobacterales</taxon>
        <taxon>Sulfurimonadaceae</taxon>
        <taxon>Sulfurimonas</taxon>
    </lineage>
</organism>
<keyword evidence="1" id="KW-0812">Transmembrane</keyword>
<evidence type="ECO:0000313" key="3">
    <source>
        <dbReference type="Proteomes" id="UP000015520"/>
    </source>
</evidence>
<proteinExistence type="predicted"/>
<evidence type="ECO:0008006" key="4">
    <source>
        <dbReference type="Google" id="ProtNLM"/>
    </source>
</evidence>
<reference evidence="2 3" key="1">
    <citation type="submission" date="2013-07" db="EMBL/GenBank/DDBJ databases">
        <title>Sulfurimonas hongkongensis AST-10 Genome Sequencing.</title>
        <authorList>
            <person name="Cai L."/>
            <person name="Zhang T."/>
        </authorList>
    </citation>
    <scope>NUCLEOTIDE SEQUENCE [LARGE SCALE GENOMIC DNA]</scope>
    <source>
        <strain evidence="2 3">AST-10</strain>
    </source>
</reference>
<dbReference type="AlphaFoldDB" id="T0KCH7"/>
<dbReference type="EMBL" id="AUPZ01000018">
    <property type="protein sequence ID" value="EQB34429.1"/>
    <property type="molecule type" value="Genomic_DNA"/>
</dbReference>
<gene>
    <name evidence="2" type="ORF">M947_10875</name>
</gene>
<feature type="transmembrane region" description="Helical" evidence="1">
    <location>
        <begin position="103"/>
        <end position="121"/>
    </location>
</feature>
<feature type="transmembrane region" description="Helical" evidence="1">
    <location>
        <begin position="133"/>
        <end position="157"/>
    </location>
</feature>
<keyword evidence="1" id="KW-0472">Membrane</keyword>
<accession>T0KCH7</accession>
<feature type="transmembrane region" description="Helical" evidence="1">
    <location>
        <begin position="20"/>
        <end position="47"/>
    </location>
</feature>
<sequence>MKQSLLFDNYVKMILFKGDIITYTIVHTIHIFSVFIYGGFLFVDILFLSKMPQTLSSDEHTKAREAIMIHVRKVVPKALIVAVITGLYMFFQVFGEIQDTGPTLFQILLGIKATLGLWLGLRGVNQVFFGIQPWVFTSHLFPFTLVVIIILLSQFMYL</sequence>
<name>T0KCH7_9BACT</name>
<protein>
    <recommendedName>
        <fullName evidence="4">Copper resistance protein D domain-containing protein</fullName>
    </recommendedName>
</protein>
<dbReference type="PATRIC" id="fig|1172190.3.peg.2097"/>
<dbReference type="Proteomes" id="UP000015520">
    <property type="component" value="Unassembled WGS sequence"/>
</dbReference>
<dbReference type="STRING" id="1172190.M947_10875"/>
<keyword evidence="3" id="KW-1185">Reference proteome</keyword>
<keyword evidence="1" id="KW-1133">Transmembrane helix</keyword>
<evidence type="ECO:0000313" key="2">
    <source>
        <dbReference type="EMBL" id="EQB34429.1"/>
    </source>
</evidence>